<evidence type="ECO:0000313" key="3">
    <source>
        <dbReference type="Proteomes" id="UP000886595"/>
    </source>
</evidence>
<protein>
    <submittedName>
        <fullName evidence="1">Uncharacterized protein</fullName>
    </submittedName>
</protein>
<evidence type="ECO:0000313" key="2">
    <source>
        <dbReference type="EMBL" id="KAG2244843.1"/>
    </source>
</evidence>
<dbReference type="Proteomes" id="UP000886595">
    <property type="component" value="Unassembled WGS sequence"/>
</dbReference>
<reference evidence="1 3" key="1">
    <citation type="submission" date="2020-02" db="EMBL/GenBank/DDBJ databases">
        <authorList>
            <person name="Ma Q."/>
            <person name="Huang Y."/>
            <person name="Song X."/>
            <person name="Pei D."/>
        </authorList>
    </citation>
    <scope>NUCLEOTIDE SEQUENCE [LARGE SCALE GENOMIC DNA]</scope>
    <source>
        <strain evidence="1">Sxm20200214</strain>
        <tissue evidence="1">Leaf</tissue>
    </source>
</reference>
<proteinExistence type="predicted"/>
<evidence type="ECO:0000313" key="1">
    <source>
        <dbReference type="EMBL" id="KAG2244840.1"/>
    </source>
</evidence>
<gene>
    <name evidence="1" type="ORF">Bca52824_093312</name>
    <name evidence="2" type="ORF">Bca52824_093315</name>
</gene>
<keyword evidence="3" id="KW-1185">Reference proteome</keyword>
<organism evidence="1 3">
    <name type="scientific">Brassica carinata</name>
    <name type="common">Ethiopian mustard</name>
    <name type="synonym">Abyssinian cabbage</name>
    <dbReference type="NCBI Taxonomy" id="52824"/>
    <lineage>
        <taxon>Eukaryota</taxon>
        <taxon>Viridiplantae</taxon>
        <taxon>Streptophyta</taxon>
        <taxon>Embryophyta</taxon>
        <taxon>Tracheophyta</taxon>
        <taxon>Spermatophyta</taxon>
        <taxon>Magnoliopsida</taxon>
        <taxon>eudicotyledons</taxon>
        <taxon>Gunneridae</taxon>
        <taxon>Pentapetalae</taxon>
        <taxon>rosids</taxon>
        <taxon>malvids</taxon>
        <taxon>Brassicales</taxon>
        <taxon>Brassicaceae</taxon>
        <taxon>Brassiceae</taxon>
        <taxon>Brassica</taxon>
    </lineage>
</organism>
<dbReference type="AlphaFoldDB" id="A0A8X7P4M9"/>
<accession>A0A8X7P4M9</accession>
<sequence length="68" mass="7296">MGRICLNDVPHACPGKCDGICKGKGFVRGICVSGNLDVVAQCCCDYIHTPSILSYPVRSPPTILSYHD</sequence>
<dbReference type="EMBL" id="JAAMPC010000052">
    <property type="protein sequence ID" value="KAG2244843.1"/>
    <property type="molecule type" value="Genomic_DNA"/>
</dbReference>
<dbReference type="EMBL" id="JAAMPC010000052">
    <property type="protein sequence ID" value="KAG2244840.1"/>
    <property type="molecule type" value="Genomic_DNA"/>
</dbReference>
<comment type="caution">
    <text evidence="1">The sequence shown here is derived from an EMBL/GenBank/DDBJ whole genome shotgun (WGS) entry which is preliminary data.</text>
</comment>
<name>A0A8X7P4M9_BRACI</name>